<dbReference type="PANTHER" id="PTHR30427">
    <property type="entry name" value="TRANSCRIPTIONAL ACTIVATOR PROTEIN LYSR"/>
    <property type="match status" value="1"/>
</dbReference>
<sequence>MRLRQIEVFRAVMQTGSASQAARLLNVSQPVVSRVLQHAELQLGLPLFERRRGRLVPTPEARALYVQVQRTWSEVERIDALASNLRRGSSGLLRVAATPSLASSLLPQALQALRDVHPDVECDLWASHTGEIEAHLLAYEVDVGFSIEPAGHVALSITPMVEGEMVLIAPRAWGDGVMRLADRAWLVGRPYIALAEATALGERLAAQLSQADWQAQRAYRVQTYALAGRLVEQGLGYAFVDAYTAAQLDPLRVIMVGLSPAPRFELCMMRGAGVAAPALVGRLEICLRETARECARTLAGRLPKARLGLGGDLAS</sequence>
<evidence type="ECO:0000313" key="7">
    <source>
        <dbReference type="Proteomes" id="UP000248259"/>
    </source>
</evidence>
<dbReference type="Proteomes" id="UP000248259">
    <property type="component" value="Unassembled WGS sequence"/>
</dbReference>
<dbReference type="InterPro" id="IPR036388">
    <property type="entry name" value="WH-like_DNA-bd_sf"/>
</dbReference>
<dbReference type="PROSITE" id="PS50931">
    <property type="entry name" value="HTH_LYSR"/>
    <property type="match status" value="1"/>
</dbReference>
<comment type="similarity">
    <text evidence="1">Belongs to the LysR transcriptional regulatory family.</text>
</comment>
<evidence type="ECO:0000313" key="6">
    <source>
        <dbReference type="EMBL" id="PZA15190.1"/>
    </source>
</evidence>
<evidence type="ECO:0000259" key="5">
    <source>
        <dbReference type="PROSITE" id="PS50931"/>
    </source>
</evidence>
<evidence type="ECO:0000256" key="4">
    <source>
        <dbReference type="ARBA" id="ARBA00023163"/>
    </source>
</evidence>
<keyword evidence="2" id="KW-0805">Transcription regulation</keyword>
<dbReference type="InterPro" id="IPR005119">
    <property type="entry name" value="LysR_subst-bd"/>
</dbReference>
<dbReference type="Gene3D" id="3.40.190.10">
    <property type="entry name" value="Periplasmic binding protein-like II"/>
    <property type="match status" value="2"/>
</dbReference>
<reference evidence="6 7" key="1">
    <citation type="submission" date="2018-06" db="EMBL/GenBank/DDBJ databases">
        <title>Azoarcus communis strain SWub3 genome.</title>
        <authorList>
            <person name="Zorraquino Salvo V."/>
            <person name="Toubiana D."/>
            <person name="Blumwald E."/>
        </authorList>
    </citation>
    <scope>NUCLEOTIDE SEQUENCE [LARGE SCALE GENOMIC DNA]</scope>
    <source>
        <strain evidence="6 7">SWub3</strain>
    </source>
</reference>
<keyword evidence="4" id="KW-0804">Transcription</keyword>
<dbReference type="InterPro" id="IPR036390">
    <property type="entry name" value="WH_DNA-bd_sf"/>
</dbReference>
<name>A0A323UU47_9RHOO</name>
<gene>
    <name evidence="6" type="ORF">DNK49_17730</name>
</gene>
<evidence type="ECO:0000256" key="1">
    <source>
        <dbReference type="ARBA" id="ARBA00009437"/>
    </source>
</evidence>
<dbReference type="PANTHER" id="PTHR30427:SF1">
    <property type="entry name" value="TRANSCRIPTIONAL ACTIVATOR PROTEIN LYSR"/>
    <property type="match status" value="1"/>
</dbReference>
<feature type="domain" description="HTH lysR-type" evidence="5">
    <location>
        <begin position="1"/>
        <end position="58"/>
    </location>
</feature>
<dbReference type="GO" id="GO:0003700">
    <property type="term" value="F:DNA-binding transcription factor activity"/>
    <property type="evidence" value="ECO:0007669"/>
    <property type="project" value="InterPro"/>
</dbReference>
<dbReference type="GO" id="GO:0010628">
    <property type="term" value="P:positive regulation of gene expression"/>
    <property type="evidence" value="ECO:0007669"/>
    <property type="project" value="TreeGrafter"/>
</dbReference>
<keyword evidence="3" id="KW-0238">DNA-binding</keyword>
<dbReference type="Pfam" id="PF03466">
    <property type="entry name" value="LysR_substrate"/>
    <property type="match status" value="1"/>
</dbReference>
<keyword evidence="7" id="KW-1185">Reference proteome</keyword>
<dbReference type="EMBL" id="QKOE01000016">
    <property type="protein sequence ID" value="PZA15190.1"/>
    <property type="molecule type" value="Genomic_DNA"/>
</dbReference>
<organism evidence="6 7">
    <name type="scientific">Parazoarcus communis SWub3 = DSM 12120</name>
    <dbReference type="NCBI Taxonomy" id="1121029"/>
    <lineage>
        <taxon>Bacteria</taxon>
        <taxon>Pseudomonadati</taxon>
        <taxon>Pseudomonadota</taxon>
        <taxon>Betaproteobacteria</taxon>
        <taxon>Rhodocyclales</taxon>
        <taxon>Zoogloeaceae</taxon>
        <taxon>Parazoarcus</taxon>
    </lineage>
</organism>
<dbReference type="SUPFAM" id="SSF46785">
    <property type="entry name" value="Winged helix' DNA-binding domain"/>
    <property type="match status" value="1"/>
</dbReference>
<comment type="caution">
    <text evidence="6">The sequence shown here is derived from an EMBL/GenBank/DDBJ whole genome shotgun (WGS) entry which is preliminary data.</text>
</comment>
<dbReference type="InterPro" id="IPR000847">
    <property type="entry name" value="LysR_HTH_N"/>
</dbReference>
<dbReference type="AlphaFoldDB" id="A0A323UU47"/>
<dbReference type="Gene3D" id="1.10.10.10">
    <property type="entry name" value="Winged helix-like DNA-binding domain superfamily/Winged helix DNA-binding domain"/>
    <property type="match status" value="1"/>
</dbReference>
<dbReference type="GO" id="GO:0043565">
    <property type="term" value="F:sequence-specific DNA binding"/>
    <property type="evidence" value="ECO:0007669"/>
    <property type="project" value="TreeGrafter"/>
</dbReference>
<dbReference type="OrthoDB" id="8849678at2"/>
<accession>A0A323UU47</accession>
<dbReference type="Pfam" id="PF00126">
    <property type="entry name" value="HTH_1"/>
    <property type="match status" value="1"/>
</dbReference>
<dbReference type="SUPFAM" id="SSF53850">
    <property type="entry name" value="Periplasmic binding protein-like II"/>
    <property type="match status" value="1"/>
</dbReference>
<evidence type="ECO:0000256" key="3">
    <source>
        <dbReference type="ARBA" id="ARBA00023125"/>
    </source>
</evidence>
<protein>
    <submittedName>
        <fullName evidence="6">LysR family transcriptional regulator</fullName>
    </submittedName>
</protein>
<dbReference type="RefSeq" id="WP_110527580.1">
    <property type="nucleotide sequence ID" value="NZ_QKOE01000016.1"/>
</dbReference>
<evidence type="ECO:0000256" key="2">
    <source>
        <dbReference type="ARBA" id="ARBA00023015"/>
    </source>
</evidence>
<dbReference type="GO" id="GO:0009089">
    <property type="term" value="P:lysine biosynthetic process via diaminopimelate"/>
    <property type="evidence" value="ECO:0007669"/>
    <property type="project" value="TreeGrafter"/>
</dbReference>
<proteinExistence type="inferred from homology"/>